<reference evidence="1 2" key="1">
    <citation type="submission" date="2015-04" db="EMBL/GenBank/DDBJ databases">
        <authorList>
            <person name="Syromyatnikov M.Y."/>
            <person name="Popov V.N."/>
        </authorList>
    </citation>
    <scope>NUCLEOTIDE SEQUENCE [LARGE SCALE GENOMIC DNA]</scope>
</reference>
<accession>A0A1J1I8V1</accession>
<dbReference type="AlphaFoldDB" id="A0A1J1I8V1"/>
<dbReference type="Proteomes" id="UP000183832">
    <property type="component" value="Unassembled WGS sequence"/>
</dbReference>
<name>A0A1J1I8V1_9DIPT</name>
<dbReference type="EMBL" id="CVRI01000040">
    <property type="protein sequence ID" value="CRK94849.1"/>
    <property type="molecule type" value="Genomic_DNA"/>
</dbReference>
<proteinExistence type="predicted"/>
<evidence type="ECO:0000313" key="1">
    <source>
        <dbReference type="EMBL" id="CRK94849.1"/>
    </source>
</evidence>
<evidence type="ECO:0000313" key="2">
    <source>
        <dbReference type="Proteomes" id="UP000183832"/>
    </source>
</evidence>
<keyword evidence="2" id="KW-1185">Reference proteome</keyword>
<gene>
    <name evidence="1" type="ORF">CLUMA_CG008341</name>
</gene>
<sequence length="131" mass="15383">MARIGKHLDSAERGNSNDKRFRCLCYPKKKQQQQQQLLDQKAVLTSLRMQKLEILFNKLEICKIVSPSDQLSIYGYLCIHKRFKVNGSSSDITAGYQHIKLNQHRFKRFCRKIISKADEKQKLYLEKSSSF</sequence>
<protein>
    <submittedName>
        <fullName evidence="1">CLUMA_CG008341, isoform A</fullName>
    </submittedName>
</protein>
<organism evidence="1 2">
    <name type="scientific">Clunio marinus</name>
    <dbReference type="NCBI Taxonomy" id="568069"/>
    <lineage>
        <taxon>Eukaryota</taxon>
        <taxon>Metazoa</taxon>
        <taxon>Ecdysozoa</taxon>
        <taxon>Arthropoda</taxon>
        <taxon>Hexapoda</taxon>
        <taxon>Insecta</taxon>
        <taxon>Pterygota</taxon>
        <taxon>Neoptera</taxon>
        <taxon>Endopterygota</taxon>
        <taxon>Diptera</taxon>
        <taxon>Nematocera</taxon>
        <taxon>Chironomoidea</taxon>
        <taxon>Chironomidae</taxon>
        <taxon>Clunio</taxon>
    </lineage>
</organism>